<dbReference type="InterPro" id="IPR000620">
    <property type="entry name" value="EamA_dom"/>
</dbReference>
<accession>A0A9X2FPP1</accession>
<feature type="transmembrane region" description="Helical" evidence="3">
    <location>
        <begin position="257"/>
        <end position="279"/>
    </location>
</feature>
<proteinExistence type="inferred from homology"/>
<dbReference type="GO" id="GO:0016020">
    <property type="term" value="C:membrane"/>
    <property type="evidence" value="ECO:0007669"/>
    <property type="project" value="InterPro"/>
</dbReference>
<feature type="transmembrane region" description="Helical" evidence="3">
    <location>
        <begin position="122"/>
        <end position="141"/>
    </location>
</feature>
<name>A0A9X2FPP1_9LACO</name>
<keyword evidence="3" id="KW-0472">Membrane</keyword>
<dbReference type="AlphaFoldDB" id="A0A9X2FPP1"/>
<dbReference type="InterPro" id="IPR037185">
    <property type="entry name" value="EmrE-like"/>
</dbReference>
<keyword evidence="6" id="KW-1185">Reference proteome</keyword>
<comment type="similarity">
    <text evidence="2">Belongs to the EamA transporter family.</text>
</comment>
<feature type="transmembrane region" description="Helical" evidence="3">
    <location>
        <begin position="286"/>
        <end position="304"/>
    </location>
</feature>
<organism evidence="5 6">
    <name type="scientific">Ligilactobacillus ubinensis</name>
    <dbReference type="NCBI Taxonomy" id="2876789"/>
    <lineage>
        <taxon>Bacteria</taxon>
        <taxon>Bacillati</taxon>
        <taxon>Bacillota</taxon>
        <taxon>Bacilli</taxon>
        <taxon>Lactobacillales</taxon>
        <taxon>Lactobacillaceae</taxon>
        <taxon>Ligilactobacillus</taxon>
    </lineage>
</organism>
<feature type="transmembrane region" description="Helical" evidence="3">
    <location>
        <begin position="93"/>
        <end position="115"/>
    </location>
</feature>
<evidence type="ECO:0000313" key="6">
    <source>
        <dbReference type="Proteomes" id="UP001139006"/>
    </source>
</evidence>
<keyword evidence="3" id="KW-1133">Transmembrane helix</keyword>
<dbReference type="Pfam" id="PF00892">
    <property type="entry name" value="EamA"/>
    <property type="match status" value="2"/>
</dbReference>
<reference evidence="5 6" key="1">
    <citation type="journal article" date="2023" name="Int. J. Syst. Evol. Microbiol.">
        <title>Ligilactobacillus ubinensis sp. nov., a novel species isolated from the wild ferment of a durian fruit (Durio zibethinus).</title>
        <authorList>
            <person name="Heng Y.C."/>
            <person name="Menon N."/>
            <person name="Chen B."/>
            <person name="Loo B.Z.L."/>
            <person name="Wong G.W.J."/>
            <person name="Lim A.C.H."/>
            <person name="Silvaraju S."/>
            <person name="Kittelmann S."/>
        </authorList>
    </citation>
    <scope>NUCLEOTIDE SEQUENCE [LARGE SCALE GENOMIC DNA]</scope>
    <source>
        <strain evidence="5 6">WILCCON 0076</strain>
    </source>
</reference>
<dbReference type="PANTHER" id="PTHR22911:SF137">
    <property type="entry name" value="SOLUTE CARRIER FAMILY 35 MEMBER G2-RELATED"/>
    <property type="match status" value="1"/>
</dbReference>
<feature type="transmembrane region" description="Helical" evidence="3">
    <location>
        <begin position="36"/>
        <end position="54"/>
    </location>
</feature>
<dbReference type="EMBL" id="JAIULA010000019">
    <property type="protein sequence ID" value="MCP0887513.1"/>
    <property type="molecule type" value="Genomic_DNA"/>
</dbReference>
<evidence type="ECO:0000256" key="3">
    <source>
        <dbReference type="SAM" id="Phobius"/>
    </source>
</evidence>
<comment type="subcellular location">
    <subcellularLocation>
        <location evidence="1">Endomembrane system</location>
        <topology evidence="1">Multi-pass membrane protein</topology>
    </subcellularLocation>
</comment>
<dbReference type="RefSeq" id="WP_253361452.1">
    <property type="nucleotide sequence ID" value="NZ_JAIULA010000019.1"/>
</dbReference>
<feature type="transmembrane region" description="Helical" evidence="3">
    <location>
        <begin position="147"/>
        <end position="165"/>
    </location>
</feature>
<feature type="domain" description="EamA" evidence="4">
    <location>
        <begin position="147"/>
        <end position="302"/>
    </location>
</feature>
<feature type="transmembrane region" description="Helical" evidence="3">
    <location>
        <begin position="232"/>
        <end position="251"/>
    </location>
</feature>
<feature type="transmembrane region" description="Helical" evidence="3">
    <location>
        <begin position="177"/>
        <end position="198"/>
    </location>
</feature>
<protein>
    <submittedName>
        <fullName evidence="5">DMT family transporter</fullName>
    </submittedName>
</protein>
<evidence type="ECO:0000256" key="1">
    <source>
        <dbReference type="ARBA" id="ARBA00004127"/>
    </source>
</evidence>
<evidence type="ECO:0000259" key="4">
    <source>
        <dbReference type="Pfam" id="PF00892"/>
    </source>
</evidence>
<evidence type="ECO:0000313" key="5">
    <source>
        <dbReference type="EMBL" id="MCP0887513.1"/>
    </source>
</evidence>
<dbReference type="PANTHER" id="PTHR22911">
    <property type="entry name" value="ACYL-MALONYL CONDENSING ENZYME-RELATED"/>
    <property type="match status" value="1"/>
</dbReference>
<evidence type="ECO:0000256" key="2">
    <source>
        <dbReference type="ARBA" id="ARBA00007362"/>
    </source>
</evidence>
<keyword evidence="3" id="KW-0812">Transmembrane</keyword>
<feature type="transmembrane region" description="Helical" evidence="3">
    <location>
        <begin position="66"/>
        <end position="87"/>
    </location>
</feature>
<gene>
    <name evidence="5" type="ORF">LB941_09230</name>
</gene>
<feature type="domain" description="EamA" evidence="4">
    <location>
        <begin position="3"/>
        <end position="138"/>
    </location>
</feature>
<dbReference type="SUPFAM" id="SSF103481">
    <property type="entry name" value="Multidrug resistance efflux transporter EmrE"/>
    <property type="match status" value="2"/>
</dbReference>
<dbReference type="Gene3D" id="1.10.3730.20">
    <property type="match status" value="1"/>
</dbReference>
<comment type="caution">
    <text evidence="5">The sequence shown here is derived from an EMBL/GenBank/DDBJ whole genome shotgun (WGS) entry which is preliminary data.</text>
</comment>
<sequence length="323" mass="34906">MKKTVIYILLSTFLFSSMEITLKIAGATFNPIQLNLIRFFIGALILLPIAQRGLKQKKRKLSLKDWQLFLVTGFFCVIVSMTLFQLAVANTKASTVAVLFSCNPVFALLFAFLLLHEKMSRASVISLVISLVGLTIIVDPAHLSKPLGIMLALLSAIIFGFYSIISRYGSNKLELNGIVMTCYTFIAGTAELFVLSLITHIPVISTALAHSGLATFASIPIIAHISWSALPLLLYIGIGVTGGGFAFYFLAMENSDVSTASLVFFIKPGLAPILAAILIHEKIVGTTIVGIIIILIGSVVTFVGNQSAEKNTELESFSKGKQK</sequence>
<dbReference type="Proteomes" id="UP001139006">
    <property type="component" value="Unassembled WGS sequence"/>
</dbReference>